<sequence length="132" mass="15286">MTDLPRTFATRKPIPAAYPNKRLQMDLKKMPSCERARTHPANFAETLLLAWNELYYVFDYCRRCHRCQVTKATVQTAFRTSVHITENHLLEMIAIDFTQMEMLSDGKDTVIVITDVFSKWDIAVPVKDQTAC</sequence>
<keyword evidence="2" id="KW-1185">Reference proteome</keyword>
<gene>
    <name evidence="1" type="ORF">PoB_000101800</name>
</gene>
<dbReference type="SUPFAM" id="SSF53098">
    <property type="entry name" value="Ribonuclease H-like"/>
    <property type="match status" value="1"/>
</dbReference>
<dbReference type="AlphaFoldDB" id="A0AAV3XX00"/>
<organism evidence="1 2">
    <name type="scientific">Plakobranchus ocellatus</name>
    <dbReference type="NCBI Taxonomy" id="259542"/>
    <lineage>
        <taxon>Eukaryota</taxon>
        <taxon>Metazoa</taxon>
        <taxon>Spiralia</taxon>
        <taxon>Lophotrochozoa</taxon>
        <taxon>Mollusca</taxon>
        <taxon>Gastropoda</taxon>
        <taxon>Heterobranchia</taxon>
        <taxon>Euthyneura</taxon>
        <taxon>Panpulmonata</taxon>
        <taxon>Sacoglossa</taxon>
        <taxon>Placobranchoidea</taxon>
        <taxon>Plakobranchidae</taxon>
        <taxon>Plakobranchus</taxon>
    </lineage>
</organism>
<dbReference type="Gene3D" id="3.30.420.10">
    <property type="entry name" value="Ribonuclease H-like superfamily/Ribonuclease H"/>
    <property type="match status" value="1"/>
</dbReference>
<protein>
    <submittedName>
        <fullName evidence="1">Pol polyprotein</fullName>
    </submittedName>
</protein>
<reference evidence="1 2" key="1">
    <citation type="journal article" date="2021" name="Elife">
        <title>Chloroplast acquisition without the gene transfer in kleptoplastic sea slugs, Plakobranchus ocellatus.</title>
        <authorList>
            <person name="Maeda T."/>
            <person name="Takahashi S."/>
            <person name="Yoshida T."/>
            <person name="Shimamura S."/>
            <person name="Takaki Y."/>
            <person name="Nagai Y."/>
            <person name="Toyoda A."/>
            <person name="Suzuki Y."/>
            <person name="Arimoto A."/>
            <person name="Ishii H."/>
            <person name="Satoh N."/>
            <person name="Nishiyama T."/>
            <person name="Hasebe M."/>
            <person name="Maruyama T."/>
            <person name="Minagawa J."/>
            <person name="Obokata J."/>
            <person name="Shigenobu S."/>
        </authorList>
    </citation>
    <scope>NUCLEOTIDE SEQUENCE [LARGE SCALE GENOMIC DNA]</scope>
</reference>
<dbReference type="GO" id="GO:0003676">
    <property type="term" value="F:nucleic acid binding"/>
    <property type="evidence" value="ECO:0007669"/>
    <property type="project" value="InterPro"/>
</dbReference>
<dbReference type="InterPro" id="IPR036397">
    <property type="entry name" value="RNaseH_sf"/>
</dbReference>
<accession>A0AAV3XX00</accession>
<comment type="caution">
    <text evidence="1">The sequence shown here is derived from an EMBL/GenBank/DDBJ whole genome shotgun (WGS) entry which is preliminary data.</text>
</comment>
<name>A0AAV3XX00_9GAST</name>
<proteinExistence type="predicted"/>
<evidence type="ECO:0000313" key="1">
    <source>
        <dbReference type="EMBL" id="GFN74512.1"/>
    </source>
</evidence>
<dbReference type="InterPro" id="IPR012337">
    <property type="entry name" value="RNaseH-like_sf"/>
</dbReference>
<dbReference type="Proteomes" id="UP000735302">
    <property type="component" value="Unassembled WGS sequence"/>
</dbReference>
<evidence type="ECO:0000313" key="2">
    <source>
        <dbReference type="Proteomes" id="UP000735302"/>
    </source>
</evidence>
<dbReference type="EMBL" id="BLXT01000140">
    <property type="protein sequence ID" value="GFN74512.1"/>
    <property type="molecule type" value="Genomic_DNA"/>
</dbReference>